<dbReference type="AlphaFoldDB" id="A0A1X2GAR1"/>
<gene>
    <name evidence="1" type="ORF">DM01DRAFT_1111707</name>
</gene>
<reference evidence="1 2" key="1">
    <citation type="submission" date="2016-07" db="EMBL/GenBank/DDBJ databases">
        <title>Pervasive Adenine N6-methylation of Active Genes in Fungi.</title>
        <authorList>
            <consortium name="DOE Joint Genome Institute"/>
            <person name="Mondo S.J."/>
            <person name="Dannebaum R.O."/>
            <person name="Kuo R.C."/>
            <person name="Labutti K."/>
            <person name="Haridas S."/>
            <person name="Kuo A."/>
            <person name="Salamov A."/>
            <person name="Ahrendt S.R."/>
            <person name="Lipzen A."/>
            <person name="Sullivan W."/>
            <person name="Andreopoulos W.B."/>
            <person name="Clum A."/>
            <person name="Lindquist E."/>
            <person name="Daum C."/>
            <person name="Ramamoorthy G.K."/>
            <person name="Gryganskyi A."/>
            <person name="Culley D."/>
            <person name="Magnuson J.K."/>
            <person name="James T.Y."/>
            <person name="O'Malley M.A."/>
            <person name="Stajich J.E."/>
            <person name="Spatafora J.W."/>
            <person name="Visel A."/>
            <person name="Grigoriev I.V."/>
        </authorList>
    </citation>
    <scope>NUCLEOTIDE SEQUENCE [LARGE SCALE GENOMIC DNA]</scope>
    <source>
        <strain evidence="1 2">NRRL 3301</strain>
    </source>
</reference>
<dbReference type="EMBL" id="MCGT01000027">
    <property type="protein sequence ID" value="ORX49193.1"/>
    <property type="molecule type" value="Genomic_DNA"/>
</dbReference>
<organism evidence="1 2">
    <name type="scientific">Hesseltinella vesiculosa</name>
    <dbReference type="NCBI Taxonomy" id="101127"/>
    <lineage>
        <taxon>Eukaryota</taxon>
        <taxon>Fungi</taxon>
        <taxon>Fungi incertae sedis</taxon>
        <taxon>Mucoromycota</taxon>
        <taxon>Mucoromycotina</taxon>
        <taxon>Mucoromycetes</taxon>
        <taxon>Mucorales</taxon>
        <taxon>Cunninghamellaceae</taxon>
        <taxon>Hesseltinella</taxon>
    </lineage>
</organism>
<accession>A0A1X2GAR1</accession>
<dbReference type="Proteomes" id="UP000242146">
    <property type="component" value="Unassembled WGS sequence"/>
</dbReference>
<evidence type="ECO:0000313" key="1">
    <source>
        <dbReference type="EMBL" id="ORX49193.1"/>
    </source>
</evidence>
<keyword evidence="2" id="KW-1185">Reference proteome</keyword>
<proteinExistence type="predicted"/>
<protein>
    <submittedName>
        <fullName evidence="1">Uncharacterized protein</fullName>
    </submittedName>
</protein>
<comment type="caution">
    <text evidence="1">The sequence shown here is derived from an EMBL/GenBank/DDBJ whole genome shotgun (WGS) entry which is preliminary data.</text>
</comment>
<evidence type="ECO:0000313" key="2">
    <source>
        <dbReference type="Proteomes" id="UP000242146"/>
    </source>
</evidence>
<name>A0A1X2GAR1_9FUNG</name>
<sequence length="97" mass="10484">MYPSRYYASPVPVVTPPPPALTVSPYPYNYTPAMTPQIYHTPAVAPHPLYAGRRYGGPGYAGDPCCDDCCCGCCTFCLASVFCCCCVDETMHCCYGC</sequence>